<evidence type="ECO:0000313" key="2">
    <source>
        <dbReference type="EMBL" id="CAI2370496.1"/>
    </source>
</evidence>
<evidence type="ECO:0000256" key="1">
    <source>
        <dbReference type="SAM" id="MobiDB-lite"/>
    </source>
</evidence>
<proteinExistence type="predicted"/>
<organism evidence="2 3">
    <name type="scientific">Euplotes crassus</name>
    <dbReference type="NCBI Taxonomy" id="5936"/>
    <lineage>
        <taxon>Eukaryota</taxon>
        <taxon>Sar</taxon>
        <taxon>Alveolata</taxon>
        <taxon>Ciliophora</taxon>
        <taxon>Intramacronucleata</taxon>
        <taxon>Spirotrichea</taxon>
        <taxon>Hypotrichia</taxon>
        <taxon>Euplotida</taxon>
        <taxon>Euplotidae</taxon>
        <taxon>Moneuplotes</taxon>
    </lineage>
</organism>
<name>A0AAD1XG35_EUPCR</name>
<protein>
    <submittedName>
        <fullName evidence="2">Uncharacterized protein</fullName>
    </submittedName>
</protein>
<dbReference type="EMBL" id="CAMPGE010011679">
    <property type="protein sequence ID" value="CAI2370496.1"/>
    <property type="molecule type" value="Genomic_DNA"/>
</dbReference>
<evidence type="ECO:0000313" key="3">
    <source>
        <dbReference type="Proteomes" id="UP001295684"/>
    </source>
</evidence>
<dbReference type="Proteomes" id="UP001295684">
    <property type="component" value="Unassembled WGS sequence"/>
</dbReference>
<feature type="compositionally biased region" description="Basic and acidic residues" evidence="1">
    <location>
        <begin position="55"/>
        <end position="66"/>
    </location>
</feature>
<sequence length="397" mass="46174">MGNELYKPDRQTTLVPTNSENLLKWAKCYKTPQPVPNYKRRRFRSGEIVTISSDEEGHYEIKQPEVDREEEKEEKEEKKLPLISLEKQLVTQDEIKPTYKEAPLFFAERKRERKRMTRSYLLSQKDPSEDSRREEVKRIFEEAPDTIEILKRLQDIKGEPIPSVHEAYILWLTGLKKQDKYFIASVLDYKFPSYDELWIKSIARFTGNDLENLKKFLTNCAPKTLGNIFVNDKSQMTSLGRYIEPLQPTLKVVRRKISLHNLNISTTCLKSLLNASEKAQFLSLISCVLICDAGVKVEDKIASYQEIILKDTFKFCGTLNNTLFGAFLEAISETNLKDSLKRFTLKGMEADLDEAEGFLQKYGFEKTKIIQEEVIKPMPKPKIAKMSMNKRRKNLIH</sequence>
<keyword evidence="3" id="KW-1185">Reference proteome</keyword>
<dbReference type="AlphaFoldDB" id="A0AAD1XG35"/>
<comment type="caution">
    <text evidence="2">The sequence shown here is derived from an EMBL/GenBank/DDBJ whole genome shotgun (WGS) entry which is preliminary data.</text>
</comment>
<accession>A0AAD1XG35</accession>
<gene>
    <name evidence="2" type="ORF">ECRASSUSDP1_LOCUS11809</name>
</gene>
<reference evidence="2" key="1">
    <citation type="submission" date="2023-07" db="EMBL/GenBank/DDBJ databases">
        <authorList>
            <consortium name="AG Swart"/>
            <person name="Singh M."/>
            <person name="Singh A."/>
            <person name="Seah K."/>
            <person name="Emmerich C."/>
        </authorList>
    </citation>
    <scope>NUCLEOTIDE SEQUENCE</scope>
    <source>
        <strain evidence="2">DP1</strain>
    </source>
</reference>
<feature type="region of interest" description="Disordered" evidence="1">
    <location>
        <begin position="54"/>
        <end position="77"/>
    </location>
</feature>